<evidence type="ECO:0000313" key="2">
    <source>
        <dbReference type="EMBL" id="VAW43596.1"/>
    </source>
</evidence>
<gene>
    <name evidence="2" type="ORF">MNBD_CHLOROFLEXI01-4281</name>
</gene>
<feature type="domain" description="GIY-YIG" evidence="1">
    <location>
        <begin position="7"/>
        <end position="82"/>
    </location>
</feature>
<organism evidence="2">
    <name type="scientific">hydrothermal vent metagenome</name>
    <dbReference type="NCBI Taxonomy" id="652676"/>
    <lineage>
        <taxon>unclassified sequences</taxon>
        <taxon>metagenomes</taxon>
        <taxon>ecological metagenomes</taxon>
    </lineage>
</organism>
<accession>A0A3B0WGJ3</accession>
<dbReference type="Gene3D" id="3.40.1440.10">
    <property type="entry name" value="GIY-YIG endonuclease"/>
    <property type="match status" value="1"/>
</dbReference>
<protein>
    <submittedName>
        <fullName evidence="2">Excinuclease ABC, C subunit-like</fullName>
    </submittedName>
</protein>
<name>A0A3B0WGJ3_9ZZZZ</name>
<dbReference type="InterPro" id="IPR050190">
    <property type="entry name" value="UPF0213_domain"/>
</dbReference>
<dbReference type="PANTHER" id="PTHR34477:SF5">
    <property type="entry name" value="BSL5627 PROTEIN"/>
    <property type="match status" value="1"/>
</dbReference>
<dbReference type="CDD" id="cd10448">
    <property type="entry name" value="GIY-YIG_unchar_3"/>
    <property type="match status" value="1"/>
</dbReference>
<reference evidence="2" key="1">
    <citation type="submission" date="2018-06" db="EMBL/GenBank/DDBJ databases">
        <authorList>
            <person name="Zhirakovskaya E."/>
        </authorList>
    </citation>
    <scope>NUCLEOTIDE SEQUENCE</scope>
</reference>
<dbReference type="PANTHER" id="PTHR34477">
    <property type="entry name" value="UPF0213 PROTEIN YHBQ"/>
    <property type="match status" value="1"/>
</dbReference>
<dbReference type="Pfam" id="PF01541">
    <property type="entry name" value="GIY-YIG"/>
    <property type="match status" value="1"/>
</dbReference>
<dbReference type="InterPro" id="IPR000305">
    <property type="entry name" value="GIY-YIG_endonuc"/>
</dbReference>
<proteinExistence type="predicted"/>
<dbReference type="InterPro" id="IPR035901">
    <property type="entry name" value="GIY-YIG_endonuc_sf"/>
</dbReference>
<dbReference type="EMBL" id="UOEU01001119">
    <property type="protein sequence ID" value="VAW43596.1"/>
    <property type="molecule type" value="Genomic_DNA"/>
</dbReference>
<evidence type="ECO:0000259" key="1">
    <source>
        <dbReference type="PROSITE" id="PS50164"/>
    </source>
</evidence>
<dbReference type="PROSITE" id="PS50164">
    <property type="entry name" value="GIY_YIG"/>
    <property type="match status" value="1"/>
</dbReference>
<dbReference type="SUPFAM" id="SSF82771">
    <property type="entry name" value="GIY-YIG endonuclease"/>
    <property type="match status" value="1"/>
</dbReference>
<sequence length="99" mass="11899">MVKYSMKQYYVYIMTSKSGTLYTGMTNDLARRVYEHKHKLIPGFTKRYNVNRLVYFETFNQPQDAIAREKTIKGWVRRKKIALIKLNNPSWADLSEEWE</sequence>
<dbReference type="AlphaFoldDB" id="A0A3B0WGJ3"/>
<dbReference type="SMART" id="SM00465">
    <property type="entry name" value="GIYc"/>
    <property type="match status" value="1"/>
</dbReference>